<protein>
    <submittedName>
        <fullName evidence="1">Uncharacterized protein</fullName>
    </submittedName>
</protein>
<dbReference type="Proteomes" id="UP000053342">
    <property type="component" value="Unassembled WGS sequence"/>
</dbReference>
<dbReference type="VEuPathDB" id="FungiDB:PV06_10635"/>
<dbReference type="GeneID" id="27362709"/>
<organism evidence="1 2">
    <name type="scientific">Exophiala oligosperma</name>
    <dbReference type="NCBI Taxonomy" id="215243"/>
    <lineage>
        <taxon>Eukaryota</taxon>
        <taxon>Fungi</taxon>
        <taxon>Dikarya</taxon>
        <taxon>Ascomycota</taxon>
        <taxon>Pezizomycotina</taxon>
        <taxon>Eurotiomycetes</taxon>
        <taxon>Chaetothyriomycetidae</taxon>
        <taxon>Chaetothyriales</taxon>
        <taxon>Herpotrichiellaceae</taxon>
        <taxon>Exophiala</taxon>
    </lineage>
</organism>
<dbReference type="EMBL" id="KN847345">
    <property type="protein sequence ID" value="KIW37295.1"/>
    <property type="molecule type" value="Genomic_DNA"/>
</dbReference>
<dbReference type="HOGENOM" id="CLU_667371_0_0_1"/>
<dbReference type="RefSeq" id="XP_016257511.1">
    <property type="nucleotide sequence ID" value="XM_016412203.1"/>
</dbReference>
<keyword evidence="2" id="KW-1185">Reference proteome</keyword>
<proteinExistence type="predicted"/>
<gene>
    <name evidence="1" type="ORF">PV06_10635</name>
</gene>
<evidence type="ECO:0000313" key="1">
    <source>
        <dbReference type="EMBL" id="KIW37295.1"/>
    </source>
</evidence>
<reference evidence="1 2" key="1">
    <citation type="submission" date="2015-01" db="EMBL/GenBank/DDBJ databases">
        <title>The Genome Sequence of Exophiala oligosperma CBS72588.</title>
        <authorList>
            <consortium name="The Broad Institute Genomics Platform"/>
            <person name="Cuomo C."/>
            <person name="de Hoog S."/>
            <person name="Gorbushina A."/>
            <person name="Stielow B."/>
            <person name="Teixiera M."/>
            <person name="Abouelleil A."/>
            <person name="Chapman S.B."/>
            <person name="Priest M."/>
            <person name="Young S.K."/>
            <person name="Wortman J."/>
            <person name="Nusbaum C."/>
            <person name="Birren B."/>
        </authorList>
    </citation>
    <scope>NUCLEOTIDE SEQUENCE [LARGE SCALE GENOMIC DNA]</scope>
    <source>
        <strain evidence="1 2">CBS 72588</strain>
    </source>
</reference>
<sequence>MDLAGSVEARYLEPPGEVLPIMAGYFPEHCLTLSLVDQNILFVRGVRDVRPIKVKNILISHQDGTDRIIEIKQIGILNIQYEDVGTGKRGSESLECGILPSTSQPPYHIILSTADTVTIFPQAIPIGRMAIYRPDAQETCGVCGRTGATVTHGECNQWFHTTCGRDSQPGSSKLPVGLIGTHELCSIELCRKSITHLPRLRDPAITFKARRAGEASSSTEEAQFATKDYVTQFYSPDETVIRVWGMFPQRGWVRVRSPHSGVKDVFSRLVGQDTEKKLKKLGFREWKGERAQEFRDAEYDALREVTVRAPSIAGVLVPKPVGAGSYQDGKDTVCFFSITQFLPSQQVQFEGQVKRLVDFHGTEQSQGDRFGFSHPTLFYDQPLNVGWHNSWLDCFLALMKLTVSQDKDRHGP</sequence>
<accession>A0A0D2D4N3</accession>
<dbReference type="AlphaFoldDB" id="A0A0D2D4N3"/>
<evidence type="ECO:0000313" key="2">
    <source>
        <dbReference type="Proteomes" id="UP000053342"/>
    </source>
</evidence>
<name>A0A0D2D4N3_9EURO</name>